<dbReference type="InterPro" id="IPR036628">
    <property type="entry name" value="Clp_N_dom_sf"/>
</dbReference>
<dbReference type="Gene3D" id="1.10.1780.10">
    <property type="entry name" value="Clp, N-terminal domain"/>
    <property type="match status" value="1"/>
</dbReference>
<dbReference type="Pfam" id="PF23569">
    <property type="entry name" value="NBD_SMAX1"/>
    <property type="match status" value="1"/>
</dbReference>
<feature type="region of interest" description="Disordered" evidence="6">
    <location>
        <begin position="447"/>
        <end position="468"/>
    </location>
</feature>
<accession>J3LXQ9</accession>
<name>J3LXQ9_ORYBR</name>
<evidence type="ECO:0000313" key="8">
    <source>
        <dbReference type="EnsemblPlants" id="OB04G19340.1"/>
    </source>
</evidence>
<evidence type="ECO:0000256" key="1">
    <source>
        <dbReference type="ARBA" id="ARBA00008675"/>
    </source>
</evidence>
<evidence type="ECO:0000259" key="7">
    <source>
        <dbReference type="PROSITE" id="PS51903"/>
    </source>
</evidence>
<organism evidence="8">
    <name type="scientific">Oryza brachyantha</name>
    <name type="common">malo sina</name>
    <dbReference type="NCBI Taxonomy" id="4533"/>
    <lineage>
        <taxon>Eukaryota</taxon>
        <taxon>Viridiplantae</taxon>
        <taxon>Streptophyta</taxon>
        <taxon>Embryophyta</taxon>
        <taxon>Tracheophyta</taxon>
        <taxon>Spermatophyta</taxon>
        <taxon>Magnoliopsida</taxon>
        <taxon>Liliopsida</taxon>
        <taxon>Poales</taxon>
        <taxon>Poaceae</taxon>
        <taxon>BOP clade</taxon>
        <taxon>Oryzoideae</taxon>
        <taxon>Oryzeae</taxon>
        <taxon>Oryzinae</taxon>
        <taxon>Oryza</taxon>
    </lineage>
</organism>
<proteinExistence type="inferred from homology"/>
<feature type="region of interest" description="Disordered" evidence="6">
    <location>
        <begin position="569"/>
        <end position="593"/>
    </location>
</feature>
<dbReference type="Gramene" id="OB04G19340.1">
    <property type="protein sequence ID" value="OB04G19340.1"/>
    <property type="gene ID" value="OB04G19340"/>
</dbReference>
<dbReference type="OMA" id="ISPNCVS"/>
<dbReference type="Proteomes" id="UP000006038">
    <property type="component" value="Chromosome 4"/>
</dbReference>
<keyword evidence="3" id="KW-0805">Transcription regulation</keyword>
<dbReference type="SUPFAM" id="SSF52540">
    <property type="entry name" value="P-loop containing nucleoside triphosphate hydrolases"/>
    <property type="match status" value="1"/>
</dbReference>
<dbReference type="GO" id="GO:0005524">
    <property type="term" value="F:ATP binding"/>
    <property type="evidence" value="ECO:0007669"/>
    <property type="project" value="InterPro"/>
</dbReference>
<evidence type="ECO:0000313" key="9">
    <source>
        <dbReference type="Proteomes" id="UP000006038"/>
    </source>
</evidence>
<dbReference type="AlphaFoldDB" id="J3LXQ9"/>
<dbReference type="STRING" id="4533.J3LXQ9"/>
<evidence type="ECO:0000256" key="6">
    <source>
        <dbReference type="SAM" id="MobiDB-lite"/>
    </source>
</evidence>
<dbReference type="InterPro" id="IPR027417">
    <property type="entry name" value="P-loop_NTPase"/>
</dbReference>
<protein>
    <recommendedName>
        <fullName evidence="7">Clp R domain-containing protein</fullName>
    </recommendedName>
</protein>
<evidence type="ECO:0000256" key="5">
    <source>
        <dbReference type="PROSITE-ProRule" id="PRU01251"/>
    </source>
</evidence>
<feature type="domain" description="Clp R" evidence="7">
    <location>
        <begin position="1"/>
        <end position="79"/>
    </location>
</feature>
<dbReference type="InterPro" id="IPR003959">
    <property type="entry name" value="ATPase_AAA_core"/>
</dbReference>
<dbReference type="eggNOG" id="KOG1051">
    <property type="taxonomic scope" value="Eukaryota"/>
</dbReference>
<evidence type="ECO:0000256" key="3">
    <source>
        <dbReference type="ARBA" id="ARBA00023015"/>
    </source>
</evidence>
<evidence type="ECO:0000256" key="2">
    <source>
        <dbReference type="ARBA" id="ARBA00022737"/>
    </source>
</evidence>
<feature type="compositionally biased region" description="Polar residues" evidence="6">
    <location>
        <begin position="88"/>
        <end position="102"/>
    </location>
</feature>
<comment type="similarity">
    <text evidence="1">Belongs to the ClpA/ClpB family.</text>
</comment>
<sequence length="746" mass="80928">MRAGGCTVQQALTAEAAAVAPQRRGSVETQQQPVLAVKIELEQLVVSILDDPSVSRVMREAGFSSTQVKANVEQAVCSTTTTTATSAPSQNPNPSSTAATSPAQEIKAKLPLLDQARDEDVTAVLDCLAATRGKRRVVVVAESTAAAEATARAAVDKVKRGEAKRHDALRGAQVVSLRVSSFREMPRDDAERRLAELRCLVKTSRGQVLVVVEDLKWAAEFWAGHAGVRRAGGYYCSLEHVVSEVRALASCGGEHGGIWLVGFGTYQTYMKCRAGQPSLESLWGLQTLAVPAGSLALSLTCAFDDSALGAGAVNQSMKASPDTDGNGPASCWPLLGSSHRQLVSRCCGGDCSAATHDTKASLQRSFVSSSTSLPSWLQHCRDQQESTHFTDLGKTWGSICGRPSQRMTLHFSAPVSPASSISSYEHGHHQPHHSWLLADLDAKHPWKPKREEDDEKAKSHDSGASNGSVEVECRSRFKELNAENLKLLCAALEKEVPWQKEIVPEVASAVLQCRSGIAKRRDRSRSTEAKEETWLFFLGGDAHGKERVARELASLVFGSRKSFLSIKLGASSPSASGSTEEHRSKRPRTTTSAASEAYLERLHHGRLYDAVSENPHRVILMEDVEQADHCWQVGIKEAIDRGVLRSQTGEEVGVGDAIIILSCESFDARSRAGSPLTKRMKVEKEEEDKDHHTSDHDHKEIQAGASSCFDLNLDMGIDQPEGLNSCDVCLLTAVDRALLFRRQEDK</sequence>
<keyword evidence="9" id="KW-1185">Reference proteome</keyword>
<dbReference type="PANTHER" id="PTHR43572:SF31">
    <property type="entry name" value="PROTEIN SMAX1-LIKE 3"/>
    <property type="match status" value="1"/>
</dbReference>
<dbReference type="Pfam" id="PF07724">
    <property type="entry name" value="AAA_2"/>
    <property type="match status" value="1"/>
</dbReference>
<reference evidence="8" key="1">
    <citation type="journal article" date="2013" name="Nat. Commun.">
        <title>Whole-genome sequencing of Oryza brachyantha reveals mechanisms underlying Oryza genome evolution.</title>
        <authorList>
            <person name="Chen J."/>
            <person name="Huang Q."/>
            <person name="Gao D."/>
            <person name="Wang J."/>
            <person name="Lang Y."/>
            <person name="Liu T."/>
            <person name="Li B."/>
            <person name="Bai Z."/>
            <person name="Luis Goicoechea J."/>
            <person name="Liang C."/>
            <person name="Chen C."/>
            <person name="Zhang W."/>
            <person name="Sun S."/>
            <person name="Liao Y."/>
            <person name="Zhang X."/>
            <person name="Yang L."/>
            <person name="Song C."/>
            <person name="Wang M."/>
            <person name="Shi J."/>
            <person name="Liu G."/>
            <person name="Liu J."/>
            <person name="Zhou H."/>
            <person name="Zhou W."/>
            <person name="Yu Q."/>
            <person name="An N."/>
            <person name="Chen Y."/>
            <person name="Cai Q."/>
            <person name="Wang B."/>
            <person name="Liu B."/>
            <person name="Min J."/>
            <person name="Huang Y."/>
            <person name="Wu H."/>
            <person name="Li Z."/>
            <person name="Zhang Y."/>
            <person name="Yin Y."/>
            <person name="Song W."/>
            <person name="Jiang J."/>
            <person name="Jackson S.A."/>
            <person name="Wing R.A."/>
            <person name="Wang J."/>
            <person name="Chen M."/>
        </authorList>
    </citation>
    <scope>NUCLEOTIDE SEQUENCE [LARGE SCALE GENOMIC DNA]</scope>
    <source>
        <strain evidence="8">cv. IRGC 101232</strain>
    </source>
</reference>
<dbReference type="Gene3D" id="3.40.50.300">
    <property type="entry name" value="P-loop containing nucleotide triphosphate hydrolases"/>
    <property type="match status" value="1"/>
</dbReference>
<dbReference type="GO" id="GO:0016887">
    <property type="term" value="F:ATP hydrolysis activity"/>
    <property type="evidence" value="ECO:0007669"/>
    <property type="project" value="InterPro"/>
</dbReference>
<keyword evidence="2 5" id="KW-0677">Repeat</keyword>
<feature type="compositionally biased region" description="Basic and acidic residues" evidence="6">
    <location>
        <begin position="680"/>
        <end position="699"/>
    </location>
</feature>
<dbReference type="PROSITE" id="PS51903">
    <property type="entry name" value="CLP_R"/>
    <property type="match status" value="1"/>
</dbReference>
<keyword evidence="4" id="KW-0804">Transcription</keyword>
<feature type="compositionally biased region" description="Basic and acidic residues" evidence="6">
    <location>
        <begin position="447"/>
        <end position="461"/>
    </location>
</feature>
<feature type="region of interest" description="Disordered" evidence="6">
    <location>
        <begin position="672"/>
        <end position="699"/>
    </location>
</feature>
<dbReference type="InterPro" id="IPR051650">
    <property type="entry name" value="SL_signaling_regulator"/>
</dbReference>
<evidence type="ECO:0000256" key="4">
    <source>
        <dbReference type="ARBA" id="ARBA00023163"/>
    </source>
</evidence>
<dbReference type="EnsemblPlants" id="OB04G19340.1">
    <property type="protein sequence ID" value="OB04G19340.1"/>
    <property type="gene ID" value="OB04G19340"/>
</dbReference>
<dbReference type="InterPro" id="IPR004176">
    <property type="entry name" value="Clp_R_N"/>
</dbReference>
<dbReference type="PANTHER" id="PTHR43572">
    <property type="entry name" value="CHAPERONE PROTEIN CLPD, CHLOROPLASTIC"/>
    <property type="match status" value="1"/>
</dbReference>
<feature type="region of interest" description="Disordered" evidence="6">
    <location>
        <begin position="81"/>
        <end position="102"/>
    </location>
</feature>
<dbReference type="InterPro" id="IPR058680">
    <property type="entry name" value="NBD_SMAX1-like"/>
</dbReference>
<reference evidence="8" key="2">
    <citation type="submission" date="2013-04" db="UniProtKB">
        <authorList>
            <consortium name="EnsemblPlants"/>
        </authorList>
    </citation>
    <scope>IDENTIFICATION</scope>
</reference>
<dbReference type="HOGENOM" id="CLU_006575_0_0_1"/>